<feature type="transmembrane region" description="Helical" evidence="2">
    <location>
        <begin position="191"/>
        <end position="214"/>
    </location>
</feature>
<reference evidence="4 5" key="1">
    <citation type="submission" date="2024-01" db="EMBL/GenBank/DDBJ databases">
        <title>A draft genome for a cacao thread blight-causing isolate of Paramarasmius palmivorus.</title>
        <authorList>
            <person name="Baruah I.K."/>
            <person name="Bukari Y."/>
            <person name="Amoako-Attah I."/>
            <person name="Meinhardt L.W."/>
            <person name="Bailey B.A."/>
            <person name="Cohen S.P."/>
        </authorList>
    </citation>
    <scope>NUCLEOTIDE SEQUENCE [LARGE SCALE GENOMIC DNA]</scope>
    <source>
        <strain evidence="4 5">GH-12</strain>
    </source>
</reference>
<comment type="caution">
    <text evidence="4">The sequence shown here is derived from an EMBL/GenBank/DDBJ whole genome shotgun (WGS) entry which is preliminary data.</text>
</comment>
<dbReference type="EMBL" id="JAYKXP010000031">
    <property type="protein sequence ID" value="KAK7041881.1"/>
    <property type="molecule type" value="Genomic_DNA"/>
</dbReference>
<keyword evidence="5" id="KW-1185">Reference proteome</keyword>
<dbReference type="Proteomes" id="UP001383192">
    <property type="component" value="Unassembled WGS sequence"/>
</dbReference>
<keyword evidence="2" id="KW-1133">Transmembrane helix</keyword>
<keyword evidence="2" id="KW-0812">Transmembrane</keyword>
<accession>A0AAW0CRL4</accession>
<name>A0AAW0CRL4_9AGAR</name>
<organism evidence="4 5">
    <name type="scientific">Paramarasmius palmivorus</name>
    <dbReference type="NCBI Taxonomy" id="297713"/>
    <lineage>
        <taxon>Eukaryota</taxon>
        <taxon>Fungi</taxon>
        <taxon>Dikarya</taxon>
        <taxon>Basidiomycota</taxon>
        <taxon>Agaricomycotina</taxon>
        <taxon>Agaricomycetes</taxon>
        <taxon>Agaricomycetidae</taxon>
        <taxon>Agaricales</taxon>
        <taxon>Marasmiineae</taxon>
        <taxon>Marasmiaceae</taxon>
        <taxon>Paramarasmius</taxon>
    </lineage>
</organism>
<dbReference type="AlphaFoldDB" id="A0AAW0CRL4"/>
<proteinExistence type="predicted"/>
<evidence type="ECO:0000256" key="2">
    <source>
        <dbReference type="SAM" id="Phobius"/>
    </source>
</evidence>
<sequence length="302" mass="32340">MRWLPVLCIAVVPSWGLNVTIDNVEPTSAVLRGGSILLHITWHADEDGSFKFALKKFGVDDYPIASTQSIDSKSSASGFIFESISPGKYSLVASNDDVSATGVYLDEFSAPIQATDRKGSQFTLPIRSSSNGPITSSSNQTSNSNIPIPQPTSVSDNPMSNVRPNTLGSAAAPTSTTHNSPEAGSKTTRSLIIGATTGPICFTASILVIGIYLLRKRRESKNRTVSRPFDAPCVPKSHRKIESPSENSNDDNPTVTVAEAIRSPPRIRRHNDSGWRPGPPSEVDSGSGSNVLDLPPEYEYAL</sequence>
<feature type="chain" id="PRO_5043317566" evidence="3">
    <location>
        <begin position="17"/>
        <end position="302"/>
    </location>
</feature>
<feature type="signal peptide" evidence="3">
    <location>
        <begin position="1"/>
        <end position="16"/>
    </location>
</feature>
<feature type="compositionally biased region" description="Low complexity" evidence="1">
    <location>
        <begin position="128"/>
        <end position="147"/>
    </location>
</feature>
<feature type="region of interest" description="Disordered" evidence="1">
    <location>
        <begin position="119"/>
        <end position="185"/>
    </location>
</feature>
<evidence type="ECO:0000313" key="4">
    <source>
        <dbReference type="EMBL" id="KAK7041881.1"/>
    </source>
</evidence>
<feature type="compositionally biased region" description="Polar residues" evidence="1">
    <location>
        <begin position="151"/>
        <end position="185"/>
    </location>
</feature>
<gene>
    <name evidence="4" type="ORF">VNI00_008852</name>
</gene>
<evidence type="ECO:0000256" key="3">
    <source>
        <dbReference type="SAM" id="SignalP"/>
    </source>
</evidence>
<keyword evidence="3" id="KW-0732">Signal</keyword>
<feature type="region of interest" description="Disordered" evidence="1">
    <location>
        <begin position="220"/>
        <end position="302"/>
    </location>
</feature>
<keyword evidence="2" id="KW-0472">Membrane</keyword>
<feature type="compositionally biased region" description="Polar residues" evidence="1">
    <location>
        <begin position="244"/>
        <end position="255"/>
    </location>
</feature>
<evidence type="ECO:0000313" key="5">
    <source>
        <dbReference type="Proteomes" id="UP001383192"/>
    </source>
</evidence>
<protein>
    <submittedName>
        <fullName evidence="4">Uncharacterized protein</fullName>
    </submittedName>
</protein>
<evidence type="ECO:0000256" key="1">
    <source>
        <dbReference type="SAM" id="MobiDB-lite"/>
    </source>
</evidence>